<keyword evidence="1" id="KW-0812">Transmembrane</keyword>
<organism evidence="2 3">
    <name type="scientific">Mesonia maritima</name>
    <dbReference type="NCBI Taxonomy" id="1793873"/>
    <lineage>
        <taxon>Bacteria</taxon>
        <taxon>Pseudomonadati</taxon>
        <taxon>Bacteroidota</taxon>
        <taxon>Flavobacteriia</taxon>
        <taxon>Flavobacteriales</taxon>
        <taxon>Flavobacteriaceae</taxon>
        <taxon>Mesonia</taxon>
    </lineage>
</organism>
<dbReference type="RefSeq" id="WP_309726928.1">
    <property type="nucleotide sequence ID" value="NZ_JAVDQA010000001.1"/>
</dbReference>
<comment type="caution">
    <text evidence="2">The sequence shown here is derived from an EMBL/GenBank/DDBJ whole genome shotgun (WGS) entry which is preliminary data.</text>
</comment>
<sequence length="62" mass="7115">MAKFSVYLFSLITIGCNVVNFISTRNSIEKIEELTPIEIQNSTSENHNFQSLNGRLKIMRSH</sequence>
<reference evidence="2 3" key="1">
    <citation type="submission" date="2023-07" db="EMBL/GenBank/DDBJ databases">
        <title>Genomic Encyclopedia of Type Strains, Phase IV (KMG-IV): sequencing the most valuable type-strain genomes for metagenomic binning, comparative biology and taxonomic classification.</title>
        <authorList>
            <person name="Goeker M."/>
        </authorList>
    </citation>
    <scope>NUCLEOTIDE SEQUENCE [LARGE SCALE GENOMIC DNA]</scope>
    <source>
        <strain evidence="2 3">DSM 102814</strain>
    </source>
</reference>
<feature type="transmembrane region" description="Helical" evidence="1">
    <location>
        <begin position="6"/>
        <end position="23"/>
    </location>
</feature>
<evidence type="ECO:0000313" key="3">
    <source>
        <dbReference type="Proteomes" id="UP001257659"/>
    </source>
</evidence>
<name>A0ABU1K337_9FLAO</name>
<dbReference type="PROSITE" id="PS51257">
    <property type="entry name" value="PROKAR_LIPOPROTEIN"/>
    <property type="match status" value="1"/>
</dbReference>
<evidence type="ECO:0008006" key="4">
    <source>
        <dbReference type="Google" id="ProtNLM"/>
    </source>
</evidence>
<protein>
    <recommendedName>
        <fullName evidence="4">Lipoprotein</fullName>
    </recommendedName>
</protein>
<proteinExistence type="predicted"/>
<evidence type="ECO:0000313" key="2">
    <source>
        <dbReference type="EMBL" id="MDR6300020.1"/>
    </source>
</evidence>
<dbReference type="Proteomes" id="UP001257659">
    <property type="component" value="Unassembled WGS sequence"/>
</dbReference>
<gene>
    <name evidence="2" type="ORF">GGR31_000636</name>
</gene>
<dbReference type="EMBL" id="JAVDQA010000001">
    <property type="protein sequence ID" value="MDR6300020.1"/>
    <property type="molecule type" value="Genomic_DNA"/>
</dbReference>
<keyword evidence="3" id="KW-1185">Reference proteome</keyword>
<keyword evidence="1" id="KW-0472">Membrane</keyword>
<keyword evidence="1" id="KW-1133">Transmembrane helix</keyword>
<accession>A0ABU1K337</accession>
<evidence type="ECO:0000256" key="1">
    <source>
        <dbReference type="SAM" id="Phobius"/>
    </source>
</evidence>